<sequence length="516" mass="56641">MSQSSNLASRVLKALHYDITYPVAPSSLLIAILRFKNASSRCLFERPKCTCKSVETEICKCPQSLPRVEPSVVSEGAGILASVRGMFALALLVSWVHARMYPSPDEVDSSSVPQSYGMSLFFYFALHLIVAAQNHIDPTHLLSTGPVTHLVIWILHSFTCTVILASTVSFIVYPGIIGAKYGGADIALVSWGMGLELLLSAWKIHAYLVAFTLSWSALIAGAVVAYKTNMHTDAANVADAFSSALIGLGLIAGAFVFIWVVVEAFYDDQSIGAAGLLPGRISAVMALKTFSYMVIAMFMAQLVSTILGSLVSTGSASILYESFGKVDKPVSPQFPAGFQWLMQAPFGDVIAPARFVGPESPYFKTLLGFTVGAVLPVIPWIQKKVKAFARDKEKTNNAKTDWITTRIHSRTLPGTRSAFRHPRQSQSEHQQQLRPAIHAPPLSNSTRIVDPYPSLSPIPSSMCLVPEPPEKWGFKVVLEKAVFGHPQNKYKKRKADNDFMKRAKTRFESFSRRFFE</sequence>
<keyword evidence="2" id="KW-1133">Transmembrane helix</keyword>
<accession>A0A507FKY0</accession>
<feature type="compositionally biased region" description="Polar residues" evidence="1">
    <location>
        <begin position="424"/>
        <end position="433"/>
    </location>
</feature>
<keyword evidence="2" id="KW-0812">Transmembrane</keyword>
<proteinExistence type="predicted"/>
<feature type="transmembrane region" description="Helical" evidence="2">
    <location>
        <begin position="77"/>
        <end position="96"/>
    </location>
</feature>
<gene>
    <name evidence="3" type="ORF">CcCBS67573_g01726</name>
</gene>
<reference evidence="3 4" key="1">
    <citation type="journal article" date="2019" name="Sci. Rep.">
        <title>Comparative genomics of chytrid fungi reveal insights into the obligate biotrophic and pathogenic lifestyle of Synchytrium endobioticum.</title>
        <authorList>
            <person name="van de Vossenberg B.T.L.H."/>
            <person name="Warris S."/>
            <person name="Nguyen H.D.T."/>
            <person name="van Gent-Pelzer M.P.E."/>
            <person name="Joly D.L."/>
            <person name="van de Geest H.C."/>
            <person name="Bonants P.J.M."/>
            <person name="Smith D.S."/>
            <person name="Levesque C.A."/>
            <person name="van der Lee T.A.J."/>
        </authorList>
    </citation>
    <scope>NUCLEOTIDE SEQUENCE [LARGE SCALE GENOMIC DNA]</scope>
    <source>
        <strain evidence="3 4">CBS 675.73</strain>
    </source>
</reference>
<feature type="transmembrane region" description="Helical" evidence="2">
    <location>
        <begin position="240"/>
        <end position="262"/>
    </location>
</feature>
<dbReference type="AlphaFoldDB" id="A0A507FKY0"/>
<evidence type="ECO:0000256" key="2">
    <source>
        <dbReference type="SAM" id="Phobius"/>
    </source>
</evidence>
<feature type="transmembrane region" description="Helical" evidence="2">
    <location>
        <begin position="206"/>
        <end position="228"/>
    </location>
</feature>
<evidence type="ECO:0000256" key="1">
    <source>
        <dbReference type="SAM" id="MobiDB-lite"/>
    </source>
</evidence>
<name>A0A507FKY0_9FUNG</name>
<comment type="caution">
    <text evidence="3">The sequence shown here is derived from an EMBL/GenBank/DDBJ whole genome shotgun (WGS) entry which is preliminary data.</text>
</comment>
<protein>
    <submittedName>
        <fullName evidence="3">Uncharacterized protein</fullName>
    </submittedName>
</protein>
<keyword evidence="4" id="KW-1185">Reference proteome</keyword>
<dbReference type="OrthoDB" id="2104654at2759"/>
<feature type="transmembrane region" description="Helical" evidence="2">
    <location>
        <begin position="179"/>
        <end position="199"/>
    </location>
</feature>
<evidence type="ECO:0000313" key="4">
    <source>
        <dbReference type="Proteomes" id="UP000320333"/>
    </source>
</evidence>
<feature type="region of interest" description="Disordered" evidence="1">
    <location>
        <begin position="415"/>
        <end position="441"/>
    </location>
</feature>
<dbReference type="Proteomes" id="UP000320333">
    <property type="component" value="Unassembled WGS sequence"/>
</dbReference>
<feature type="transmembrane region" description="Helical" evidence="2">
    <location>
        <begin position="116"/>
        <end position="136"/>
    </location>
</feature>
<feature type="transmembrane region" description="Helical" evidence="2">
    <location>
        <begin position="362"/>
        <end position="381"/>
    </location>
</feature>
<evidence type="ECO:0000313" key="3">
    <source>
        <dbReference type="EMBL" id="TPX76974.1"/>
    </source>
</evidence>
<feature type="transmembrane region" description="Helical" evidence="2">
    <location>
        <begin position="148"/>
        <end position="173"/>
    </location>
</feature>
<dbReference type="EMBL" id="QEAP01000031">
    <property type="protein sequence ID" value="TPX76974.1"/>
    <property type="molecule type" value="Genomic_DNA"/>
</dbReference>
<organism evidence="3 4">
    <name type="scientific">Chytriomyces confervae</name>
    <dbReference type="NCBI Taxonomy" id="246404"/>
    <lineage>
        <taxon>Eukaryota</taxon>
        <taxon>Fungi</taxon>
        <taxon>Fungi incertae sedis</taxon>
        <taxon>Chytridiomycota</taxon>
        <taxon>Chytridiomycota incertae sedis</taxon>
        <taxon>Chytridiomycetes</taxon>
        <taxon>Chytridiales</taxon>
        <taxon>Chytriomycetaceae</taxon>
        <taxon>Chytriomyces</taxon>
    </lineage>
</organism>
<keyword evidence="2" id="KW-0472">Membrane</keyword>
<feature type="transmembrane region" description="Helical" evidence="2">
    <location>
        <begin position="290"/>
        <end position="311"/>
    </location>
</feature>